<dbReference type="Proteomes" id="UP000295727">
    <property type="component" value="Chromosome 2"/>
</dbReference>
<dbReference type="OrthoDB" id="1632915at2"/>
<evidence type="ECO:0000313" key="1">
    <source>
        <dbReference type="EMBL" id="QBQ99247.1"/>
    </source>
</evidence>
<name>A0A4P7CVB7_9BURK</name>
<dbReference type="AlphaFoldDB" id="A0A4P7CVB7"/>
<keyword evidence="2" id="KW-1185">Reference proteome</keyword>
<dbReference type="RefSeq" id="WP_134751825.1">
    <property type="nucleotide sequence ID" value="NZ_CP038149.1"/>
</dbReference>
<gene>
    <name evidence="1" type="ORF">E1956_18760</name>
</gene>
<evidence type="ECO:0008006" key="3">
    <source>
        <dbReference type="Google" id="ProtNLM"/>
    </source>
</evidence>
<evidence type="ECO:0000313" key="2">
    <source>
        <dbReference type="Proteomes" id="UP000295727"/>
    </source>
</evidence>
<sequence length="688" mass="78154">MIIDERGRPIVSDRNAVIIECNENLKTCVEAESHNRAEALNDLKFSAGDQWPTMIQTARELEHRPCLVINKTDSFVRQAVNNMREQRPRITVHAVAGGADKQKANVVAGLMRHIQVKSRADVAYDTAADFQVRMGWGYWRINTRYVREDSFDQEICLARVRNPFTVYFDPSSIEPDGSDAEWCIITDRMRKKKFQRKYPKAKWIDFKNTGAGDDLSDWANGDEIRVAEYFKIEKVPDTLWQLSTGKNVYKSQVKQEDLDAQGITVVQERDTVRRRVMWYKMTALEILDKRELPGRWIPVVPVYGAEYDIEGKVIRYGMVRGLQDPQRMYNYWRTSETEVVALAPKAPWLIEENQIEGHEEEWDNANNRSYSHLKYKAVSLEGTPIPPPIRQQPQGMPAAQVNAAMGASEDMKAVAGMFDPALGAEGQETSGVMVQRRQQQSDRSNFHFYDNLCRSIQHTGQIILDWIPHYYDTQRVIRIIGEDGVPDSVTINQKVTDELGVVQQVLNDVTVGEYDIVIDTGPGYQTKRQENAENMLGLLGTPIGEKVAMVADDIVVRQFDWPGADQIADRLAAANPIAGVESQIPDDVPDQAKALIAHLIAQNKQQAQALQQAELERKYRMSIEQMKQQGETQRTTMQDETKRHDIASRDTTARDIEEIKGQVALLLAHLDTRDKREALTAAKESAVN</sequence>
<proteinExistence type="predicted"/>
<organism evidence="1 2">
    <name type="scientific">Paraburkholderia pallida</name>
    <dbReference type="NCBI Taxonomy" id="2547399"/>
    <lineage>
        <taxon>Bacteria</taxon>
        <taxon>Pseudomonadati</taxon>
        <taxon>Pseudomonadota</taxon>
        <taxon>Betaproteobacteria</taxon>
        <taxon>Burkholderiales</taxon>
        <taxon>Burkholderiaceae</taxon>
        <taxon>Paraburkholderia</taxon>
    </lineage>
</organism>
<dbReference type="Pfam" id="PF16510">
    <property type="entry name" value="P22_portal"/>
    <property type="match status" value="1"/>
</dbReference>
<protein>
    <recommendedName>
        <fullName evidence="3">Phage P22-like portal protein</fullName>
    </recommendedName>
</protein>
<dbReference type="InterPro" id="IPR032427">
    <property type="entry name" value="P22_portal"/>
</dbReference>
<dbReference type="EMBL" id="CP038149">
    <property type="protein sequence ID" value="QBQ99247.1"/>
    <property type="molecule type" value="Genomic_DNA"/>
</dbReference>
<dbReference type="KEGG" id="ppai:E1956_18760"/>
<accession>A0A4P7CVB7</accession>
<reference evidence="1 2" key="1">
    <citation type="submission" date="2019-03" db="EMBL/GenBank/DDBJ databases">
        <title>Paraburkholderia sp. 7MH5, isolated from subtropical forest soil.</title>
        <authorList>
            <person name="Gao Z.-H."/>
            <person name="Qiu L.-H."/>
        </authorList>
    </citation>
    <scope>NUCLEOTIDE SEQUENCE [LARGE SCALE GENOMIC DNA]</scope>
    <source>
        <strain evidence="1 2">7MH5</strain>
    </source>
</reference>